<reference evidence="4" key="1">
    <citation type="submission" date="2016-06" db="UniProtKB">
        <authorList>
            <consortium name="WormBaseParasite"/>
        </authorList>
    </citation>
    <scope>IDENTIFICATION</scope>
</reference>
<protein>
    <submittedName>
        <fullName evidence="4">V-type ATP synthase subunit D</fullName>
    </submittedName>
</protein>
<proteinExistence type="predicted"/>
<reference evidence="2 3" key="2">
    <citation type="submission" date="2018-11" db="EMBL/GenBank/DDBJ databases">
        <authorList>
            <consortium name="Pathogen Informatics"/>
        </authorList>
    </citation>
    <scope>NUCLEOTIDE SEQUENCE [LARGE SCALE GENOMIC DNA]</scope>
    <source>
        <strain evidence="2">Dakar</strain>
        <strain evidence="3">Dakar, Senegal</strain>
    </source>
</reference>
<organism evidence="4">
    <name type="scientific">Schistosoma curassoni</name>
    <dbReference type="NCBI Taxonomy" id="6186"/>
    <lineage>
        <taxon>Eukaryota</taxon>
        <taxon>Metazoa</taxon>
        <taxon>Spiralia</taxon>
        <taxon>Lophotrochozoa</taxon>
        <taxon>Platyhelminthes</taxon>
        <taxon>Trematoda</taxon>
        <taxon>Digenea</taxon>
        <taxon>Strigeidida</taxon>
        <taxon>Schistosomatoidea</taxon>
        <taxon>Schistosomatidae</taxon>
        <taxon>Schistosoma</taxon>
    </lineage>
</organism>
<sequence>MNKKAKEQAEYTEANKQAVKSIRDDKQKHLEEIALTVEKASREGNMRQLFAQRKNWNWWVECFEKLLNRPALLNPLEIKAALTDLPTDVTLPMIGEIRITMRQIKNGKGEGPDNIPEEALNRQLIPYVTNGFHSH</sequence>
<dbReference type="AlphaFoldDB" id="A0A183JC90"/>
<keyword evidence="3" id="KW-1185">Reference proteome</keyword>
<accession>A0A183JC90</accession>
<dbReference type="Proteomes" id="UP000279833">
    <property type="component" value="Unassembled WGS sequence"/>
</dbReference>
<name>A0A183JC90_9TREM</name>
<feature type="region of interest" description="Disordered" evidence="1">
    <location>
        <begin position="1"/>
        <end position="23"/>
    </location>
</feature>
<evidence type="ECO:0000313" key="4">
    <source>
        <dbReference type="WBParaSite" id="SCUD_0000029601-mRNA-1"/>
    </source>
</evidence>
<gene>
    <name evidence="2" type="ORF">SCUD_LOCUS297</name>
</gene>
<evidence type="ECO:0000313" key="3">
    <source>
        <dbReference type="Proteomes" id="UP000279833"/>
    </source>
</evidence>
<evidence type="ECO:0000313" key="2">
    <source>
        <dbReference type="EMBL" id="VDO60663.1"/>
    </source>
</evidence>
<evidence type="ECO:0000256" key="1">
    <source>
        <dbReference type="SAM" id="MobiDB-lite"/>
    </source>
</evidence>
<dbReference type="WBParaSite" id="SCUD_0000029601-mRNA-1">
    <property type="protein sequence ID" value="SCUD_0000029601-mRNA-1"/>
    <property type="gene ID" value="SCUD_0000029601"/>
</dbReference>
<dbReference type="EMBL" id="UZAK01000172">
    <property type="protein sequence ID" value="VDO60663.1"/>
    <property type="molecule type" value="Genomic_DNA"/>
</dbReference>